<dbReference type="AlphaFoldDB" id="A0A937LLM1"/>
<dbReference type="GO" id="GO:0016020">
    <property type="term" value="C:membrane"/>
    <property type="evidence" value="ECO:0007669"/>
    <property type="project" value="UniProtKB-SubCell"/>
</dbReference>
<keyword evidence="10" id="KW-0443">Lipid metabolism</keyword>
<keyword evidence="13" id="KW-1208">Phospholipid metabolism</keyword>
<evidence type="ECO:0000256" key="14">
    <source>
        <dbReference type="ARBA" id="ARBA00048586"/>
    </source>
</evidence>
<dbReference type="GO" id="GO:0008444">
    <property type="term" value="F:CDP-diacylglycerol-glycerol-3-phosphate 3-phosphatidyltransferase activity"/>
    <property type="evidence" value="ECO:0007669"/>
    <property type="project" value="UniProtKB-EC"/>
</dbReference>
<dbReference type="PANTHER" id="PTHR14269:SF11">
    <property type="entry name" value="CDP-DIACYLGLYCEROL--GLYCEROL-3-PHOSPHATE 3-PHOSPHATIDYLTRANSFERASE"/>
    <property type="match status" value="1"/>
</dbReference>
<dbReference type="Proteomes" id="UP000711391">
    <property type="component" value="Unassembled WGS sequence"/>
</dbReference>
<comment type="similarity">
    <text evidence="3 15">Belongs to the CDP-alcohol phosphatidyltransferase class-I family.</text>
</comment>
<proteinExistence type="inferred from homology"/>
<keyword evidence="7 15" id="KW-0808">Transferase</keyword>
<dbReference type="InterPro" id="IPR050324">
    <property type="entry name" value="CDP-alcohol_PTase-I"/>
</dbReference>
<evidence type="ECO:0000256" key="4">
    <source>
        <dbReference type="ARBA" id="ARBA00013170"/>
    </source>
</evidence>
<evidence type="ECO:0000256" key="6">
    <source>
        <dbReference type="ARBA" id="ARBA00022516"/>
    </source>
</evidence>
<evidence type="ECO:0000256" key="3">
    <source>
        <dbReference type="ARBA" id="ARBA00010441"/>
    </source>
</evidence>
<dbReference type="PANTHER" id="PTHR14269">
    <property type="entry name" value="CDP-DIACYLGLYCEROL--GLYCEROL-3-PHOSPHATE 3-PHOSPHATIDYLTRANSFERASE-RELATED"/>
    <property type="match status" value="1"/>
</dbReference>
<keyword evidence="8 16" id="KW-0812">Transmembrane</keyword>
<evidence type="ECO:0000256" key="10">
    <source>
        <dbReference type="ARBA" id="ARBA00023098"/>
    </source>
</evidence>
<dbReference type="PROSITE" id="PS00379">
    <property type="entry name" value="CDP_ALCOHOL_P_TRANSF"/>
    <property type="match status" value="1"/>
</dbReference>
<gene>
    <name evidence="17" type="ORF">ISQ64_04375</name>
</gene>
<organism evidence="17 18">
    <name type="scientific">SAR86 cluster bacterium</name>
    <dbReference type="NCBI Taxonomy" id="2030880"/>
    <lineage>
        <taxon>Bacteria</taxon>
        <taxon>Pseudomonadati</taxon>
        <taxon>Pseudomonadota</taxon>
        <taxon>Gammaproteobacteria</taxon>
        <taxon>SAR86 cluster</taxon>
    </lineage>
</organism>
<comment type="pathway">
    <text evidence="2">Phospholipid metabolism; phosphatidylglycerol biosynthesis; phosphatidylglycerol from CDP-diacylglycerol: step 1/2.</text>
</comment>
<evidence type="ECO:0000256" key="11">
    <source>
        <dbReference type="ARBA" id="ARBA00023136"/>
    </source>
</evidence>
<protein>
    <recommendedName>
        <fullName evidence="5">CDP-diacylglycerol--glycerol-3-phosphate 3-phosphatidyltransferase</fullName>
        <ecNumber evidence="4">2.7.8.5</ecNumber>
    </recommendedName>
</protein>
<accession>A0A937LLM1</accession>
<evidence type="ECO:0000256" key="8">
    <source>
        <dbReference type="ARBA" id="ARBA00022692"/>
    </source>
</evidence>
<evidence type="ECO:0000256" key="9">
    <source>
        <dbReference type="ARBA" id="ARBA00022989"/>
    </source>
</evidence>
<evidence type="ECO:0000256" key="5">
    <source>
        <dbReference type="ARBA" id="ARBA00014944"/>
    </source>
</evidence>
<dbReference type="EC" id="2.7.8.5" evidence="4"/>
<dbReference type="InterPro" id="IPR043130">
    <property type="entry name" value="CDP-OH_PTrfase_TM_dom"/>
</dbReference>
<dbReference type="GO" id="GO:0046474">
    <property type="term" value="P:glycerophospholipid biosynthetic process"/>
    <property type="evidence" value="ECO:0007669"/>
    <property type="project" value="TreeGrafter"/>
</dbReference>
<feature type="transmembrane region" description="Helical" evidence="16">
    <location>
        <begin position="151"/>
        <end position="170"/>
    </location>
</feature>
<evidence type="ECO:0000256" key="7">
    <source>
        <dbReference type="ARBA" id="ARBA00022679"/>
    </source>
</evidence>
<evidence type="ECO:0000256" key="15">
    <source>
        <dbReference type="RuleBase" id="RU003750"/>
    </source>
</evidence>
<feature type="transmembrane region" description="Helical" evidence="16">
    <location>
        <begin position="29"/>
        <end position="48"/>
    </location>
</feature>
<comment type="caution">
    <text evidence="17">The sequence shown here is derived from an EMBL/GenBank/DDBJ whole genome shotgun (WGS) entry which is preliminary data.</text>
</comment>
<evidence type="ECO:0000256" key="16">
    <source>
        <dbReference type="SAM" id="Phobius"/>
    </source>
</evidence>
<dbReference type="Gene3D" id="1.20.120.1760">
    <property type="match status" value="1"/>
</dbReference>
<comment type="catalytic activity">
    <reaction evidence="14">
        <text>a CDP-1,2-diacyl-sn-glycerol + sn-glycerol 3-phosphate = a 1,2-diacyl-sn-glycero-3-phospho-(1'-sn-glycero-3'-phosphate) + CMP + H(+)</text>
        <dbReference type="Rhea" id="RHEA:12593"/>
        <dbReference type="ChEBI" id="CHEBI:15378"/>
        <dbReference type="ChEBI" id="CHEBI:57597"/>
        <dbReference type="ChEBI" id="CHEBI:58332"/>
        <dbReference type="ChEBI" id="CHEBI:60110"/>
        <dbReference type="ChEBI" id="CHEBI:60377"/>
        <dbReference type="EC" id="2.7.8.5"/>
    </reaction>
</comment>
<evidence type="ECO:0000256" key="12">
    <source>
        <dbReference type="ARBA" id="ARBA00023209"/>
    </source>
</evidence>
<keyword evidence="6" id="KW-0444">Lipid biosynthesis</keyword>
<evidence type="ECO:0000313" key="18">
    <source>
        <dbReference type="Proteomes" id="UP000711391"/>
    </source>
</evidence>
<keyword evidence="11 16" id="KW-0472">Membrane</keyword>
<sequence>MSKYFIFIPNLLSIIRIGLVYPILNNIFIGNFLISLIYFLLASITDALDGFLARRMKWQTYLGTILDPIADKLLLSGTIFILWLNFYIPLYIFVIFIGRDVAILLGAAVHMTLIESETPLPNILGKITTGLQIAYIVIIFLFQIFNVDMTLILLDTFILVVTLMSLIVYAKNWFRNINEYHNE</sequence>
<evidence type="ECO:0000313" key="17">
    <source>
        <dbReference type="EMBL" id="MBL6818621.1"/>
    </source>
</evidence>
<dbReference type="InterPro" id="IPR004570">
    <property type="entry name" value="Phosphatidylglycerol_P_synth"/>
</dbReference>
<dbReference type="PIRSF" id="PIRSF000847">
    <property type="entry name" value="Phos_ph_gly_syn"/>
    <property type="match status" value="1"/>
</dbReference>
<evidence type="ECO:0000256" key="1">
    <source>
        <dbReference type="ARBA" id="ARBA00004141"/>
    </source>
</evidence>
<keyword evidence="12" id="KW-0594">Phospholipid biosynthesis</keyword>
<reference evidence="17" key="1">
    <citation type="submission" date="2020-10" db="EMBL/GenBank/DDBJ databases">
        <title>Microbiome of the Black Sea water column analyzed by genome centric metagenomics.</title>
        <authorList>
            <person name="Cabello-Yeves P.J."/>
            <person name="Callieri C."/>
            <person name="Picazo A."/>
            <person name="Mehrshad M."/>
            <person name="Haro-Moreno J.M."/>
            <person name="Roda-Garcia J."/>
            <person name="Dzembekova N."/>
            <person name="Slabakova V."/>
            <person name="Slabakova N."/>
            <person name="Moncheva S."/>
            <person name="Rodriguez-Valera F."/>
        </authorList>
    </citation>
    <scope>NUCLEOTIDE SEQUENCE</scope>
    <source>
        <strain evidence="17">BS307-5m-G50</strain>
    </source>
</reference>
<feature type="transmembrane region" description="Helical" evidence="16">
    <location>
        <begin position="123"/>
        <end position="145"/>
    </location>
</feature>
<evidence type="ECO:0000256" key="2">
    <source>
        <dbReference type="ARBA" id="ARBA00005042"/>
    </source>
</evidence>
<dbReference type="InterPro" id="IPR048254">
    <property type="entry name" value="CDP_ALCOHOL_P_TRANSF_CS"/>
</dbReference>
<dbReference type="Pfam" id="PF01066">
    <property type="entry name" value="CDP-OH_P_transf"/>
    <property type="match status" value="1"/>
</dbReference>
<keyword evidence="9 16" id="KW-1133">Transmembrane helix</keyword>
<name>A0A937LLM1_9GAMM</name>
<comment type="subcellular location">
    <subcellularLocation>
        <location evidence="1">Membrane</location>
        <topology evidence="1">Multi-pass membrane protein</topology>
    </subcellularLocation>
</comment>
<evidence type="ECO:0000256" key="13">
    <source>
        <dbReference type="ARBA" id="ARBA00023264"/>
    </source>
</evidence>
<dbReference type="EMBL" id="JADHQD010000032">
    <property type="protein sequence ID" value="MBL6818621.1"/>
    <property type="molecule type" value="Genomic_DNA"/>
</dbReference>
<dbReference type="InterPro" id="IPR000462">
    <property type="entry name" value="CDP-OH_P_trans"/>
</dbReference>